<evidence type="ECO:0000256" key="4">
    <source>
        <dbReference type="PROSITE-ProRule" id="PRU00335"/>
    </source>
</evidence>
<sequence length="229" mass="24989">MELLWGARTKSARGPRPALSLESIARTATDIADAEGLAAISMQRVAADLGFTKMSLYRYVASKNELLAVMIDTAVGEPPDLSAVPGWRPRLEEFARQLAEVWTRHPWLPQITLGERFMGPREVGWIESAVAALHGTGLTGRERLDAVFLLFGHMRYTQSMATAGTQPWTAGEEPGSDMTELMTRYAERFPALTAAIDGARGAPHDNGRAFGLRCLLDGLGTLIEERAAH</sequence>
<dbReference type="Pfam" id="PF02909">
    <property type="entry name" value="TetR_C_1"/>
    <property type="match status" value="1"/>
</dbReference>
<dbReference type="InterPro" id="IPR009057">
    <property type="entry name" value="Homeodomain-like_sf"/>
</dbReference>
<evidence type="ECO:0000259" key="5">
    <source>
        <dbReference type="PROSITE" id="PS50977"/>
    </source>
</evidence>
<dbReference type="RefSeq" id="WP_338048095.1">
    <property type="nucleotide sequence ID" value="NZ_JACHJJ010000038.1"/>
</dbReference>
<dbReference type="Proteomes" id="UP000562352">
    <property type="component" value="Unassembled WGS sequence"/>
</dbReference>
<dbReference type="GO" id="GO:0000976">
    <property type="term" value="F:transcription cis-regulatory region binding"/>
    <property type="evidence" value="ECO:0007669"/>
    <property type="project" value="TreeGrafter"/>
</dbReference>
<dbReference type="PROSITE" id="PS50977">
    <property type="entry name" value="HTH_TETR_2"/>
    <property type="match status" value="1"/>
</dbReference>
<keyword evidence="2 4" id="KW-0238">DNA-binding</keyword>
<organism evidence="6 7">
    <name type="scientific">Planomonospora venezuelensis</name>
    <dbReference type="NCBI Taxonomy" id="1999"/>
    <lineage>
        <taxon>Bacteria</taxon>
        <taxon>Bacillati</taxon>
        <taxon>Actinomycetota</taxon>
        <taxon>Actinomycetes</taxon>
        <taxon>Streptosporangiales</taxon>
        <taxon>Streptosporangiaceae</taxon>
        <taxon>Planomonospora</taxon>
    </lineage>
</organism>
<name>A0A841DAS8_PLAVE</name>
<evidence type="ECO:0000256" key="1">
    <source>
        <dbReference type="ARBA" id="ARBA00023015"/>
    </source>
</evidence>
<evidence type="ECO:0000256" key="2">
    <source>
        <dbReference type="ARBA" id="ARBA00023125"/>
    </source>
</evidence>
<dbReference type="InterPro" id="IPR001647">
    <property type="entry name" value="HTH_TetR"/>
</dbReference>
<reference evidence="6 7" key="1">
    <citation type="submission" date="2020-08" db="EMBL/GenBank/DDBJ databases">
        <title>Genomic Encyclopedia of Type Strains, Phase III (KMG-III): the genomes of soil and plant-associated and newly described type strains.</title>
        <authorList>
            <person name="Whitman W."/>
        </authorList>
    </citation>
    <scope>NUCLEOTIDE SEQUENCE [LARGE SCALE GENOMIC DNA]</scope>
    <source>
        <strain evidence="6 7">CECT 3303</strain>
    </source>
</reference>
<dbReference type="AlphaFoldDB" id="A0A841DAS8"/>
<feature type="domain" description="HTH tetR-type" evidence="5">
    <location>
        <begin position="18"/>
        <end position="78"/>
    </location>
</feature>
<dbReference type="PANTHER" id="PTHR30055:SF151">
    <property type="entry name" value="TRANSCRIPTIONAL REGULATORY PROTEIN"/>
    <property type="match status" value="1"/>
</dbReference>
<dbReference type="Pfam" id="PF00440">
    <property type="entry name" value="TetR_N"/>
    <property type="match status" value="1"/>
</dbReference>
<gene>
    <name evidence="6" type="ORF">FHS22_007055</name>
</gene>
<comment type="caution">
    <text evidence="6">The sequence shown here is derived from an EMBL/GenBank/DDBJ whole genome shotgun (WGS) entry which is preliminary data.</text>
</comment>
<keyword evidence="3" id="KW-0804">Transcription</keyword>
<dbReference type="SUPFAM" id="SSF46689">
    <property type="entry name" value="Homeodomain-like"/>
    <property type="match status" value="1"/>
</dbReference>
<dbReference type="Gene3D" id="1.10.357.10">
    <property type="entry name" value="Tetracycline Repressor, domain 2"/>
    <property type="match status" value="1"/>
</dbReference>
<evidence type="ECO:0000256" key="3">
    <source>
        <dbReference type="ARBA" id="ARBA00023163"/>
    </source>
</evidence>
<dbReference type="GO" id="GO:0003700">
    <property type="term" value="F:DNA-binding transcription factor activity"/>
    <property type="evidence" value="ECO:0007669"/>
    <property type="project" value="TreeGrafter"/>
</dbReference>
<protein>
    <submittedName>
        <fullName evidence="6">AcrR family transcriptional regulator</fullName>
    </submittedName>
</protein>
<keyword evidence="7" id="KW-1185">Reference proteome</keyword>
<keyword evidence="1" id="KW-0805">Transcription regulation</keyword>
<accession>A0A841DAS8</accession>
<dbReference type="PANTHER" id="PTHR30055">
    <property type="entry name" value="HTH-TYPE TRANSCRIPTIONAL REGULATOR RUTR"/>
    <property type="match status" value="1"/>
</dbReference>
<dbReference type="SUPFAM" id="SSF48498">
    <property type="entry name" value="Tetracyclin repressor-like, C-terminal domain"/>
    <property type="match status" value="1"/>
</dbReference>
<dbReference type="GO" id="GO:0045892">
    <property type="term" value="P:negative regulation of DNA-templated transcription"/>
    <property type="evidence" value="ECO:0007669"/>
    <property type="project" value="InterPro"/>
</dbReference>
<dbReference type="InterPro" id="IPR050109">
    <property type="entry name" value="HTH-type_TetR-like_transc_reg"/>
</dbReference>
<evidence type="ECO:0000313" key="6">
    <source>
        <dbReference type="EMBL" id="MBB5967742.1"/>
    </source>
</evidence>
<proteinExistence type="predicted"/>
<dbReference type="InterPro" id="IPR004111">
    <property type="entry name" value="Repressor_TetR_C"/>
</dbReference>
<evidence type="ECO:0000313" key="7">
    <source>
        <dbReference type="Proteomes" id="UP000562352"/>
    </source>
</evidence>
<dbReference type="EMBL" id="JACHJJ010000038">
    <property type="protein sequence ID" value="MBB5967742.1"/>
    <property type="molecule type" value="Genomic_DNA"/>
</dbReference>
<feature type="DNA-binding region" description="H-T-H motif" evidence="4">
    <location>
        <begin position="41"/>
        <end position="60"/>
    </location>
</feature>
<dbReference type="InterPro" id="IPR036271">
    <property type="entry name" value="Tet_transcr_reg_TetR-rel_C_sf"/>
</dbReference>